<keyword evidence="3 5" id="KW-0808">Transferase</keyword>
<evidence type="ECO:0000313" key="8">
    <source>
        <dbReference type="Proteomes" id="UP000694888"/>
    </source>
</evidence>
<feature type="region of interest" description="Disordered" evidence="6">
    <location>
        <begin position="108"/>
        <end position="186"/>
    </location>
</feature>
<dbReference type="InterPro" id="IPR039399">
    <property type="entry name" value="Deltex_C_sf"/>
</dbReference>
<comment type="pathway">
    <text evidence="2 5">Protein modification; protein ubiquitination.</text>
</comment>
<keyword evidence="8" id="KW-1185">Reference proteome</keyword>
<dbReference type="GeneID" id="101853625"/>
<dbReference type="Gene3D" id="3.30.390.130">
    <property type="match status" value="1"/>
</dbReference>
<sequence>MKSIALPFISYGMASVPFDICLESYVKGINIFKHLYETSILQPSLTDVYFVDCNNPPVKKFKEAFLRFPYLSISEEERLEDIEFVLYRLNKVNEFAANLRPAGFTTRESSLSSHRVSGEYDKTPNGATGVSSSERERERKSSVRSSSRRNSGASYNSNVDDDNSQRGSPSSKTRAQRREGNSLDKDPSVKVTTVCARNVHASVTIVIGCPFEKLATFPNFDSSLHKESGKGVFFNFICLPLEENFSMSIERSFDNLPSAISSYQRKSGFKDIKTVVITSKLLYADENQDNKLVIKFGQCLQKQLMRSGLSEVIVTTDWTFAPLLEQVFAFPPSGHGALDDHSDETFPPVRPELQASTSDHSEESDDCSNVVMDDPTDSQEKDSDSCVICAEPQRRLISMPCCSFRMCSVCRSKVQRCPSCCKPFGVLVGNQPEGDMTCSYVAASVLGDEEFSGSIVINYTFKKGIQSVDHSNPGKEYTGSSRKAYLPFNFEGIKVLKLLRLSFLRKLTFTIGKSSKTGKDNVIVWNDVHHKTSQGSGSYGYPDSTYLSRVQEELSQKGVLLSTMTEREKRDVDDFCKRALSKRGSHR</sequence>
<dbReference type="InterPro" id="IPR039398">
    <property type="entry name" value="Deltex_fam"/>
</dbReference>
<keyword evidence="4 5" id="KW-0479">Metal-binding</keyword>
<keyword evidence="5" id="KW-0963">Cytoplasm</keyword>
<gene>
    <name evidence="9" type="primary">LOC101853625</name>
</gene>
<evidence type="ECO:0000256" key="2">
    <source>
        <dbReference type="ARBA" id="ARBA00004906"/>
    </source>
</evidence>
<feature type="region of interest" description="Disordered" evidence="6">
    <location>
        <begin position="339"/>
        <end position="384"/>
    </location>
</feature>
<dbReference type="CDD" id="cd09633">
    <property type="entry name" value="Deltex_C"/>
    <property type="match status" value="1"/>
</dbReference>
<comment type="similarity">
    <text evidence="5">Belongs to the Deltex family.</text>
</comment>
<dbReference type="SUPFAM" id="SSF52949">
    <property type="entry name" value="Macro domain-like"/>
    <property type="match status" value="1"/>
</dbReference>
<dbReference type="InterPro" id="IPR043472">
    <property type="entry name" value="Macro_dom-like"/>
</dbReference>
<evidence type="ECO:0000256" key="3">
    <source>
        <dbReference type="ARBA" id="ARBA00022679"/>
    </source>
</evidence>
<evidence type="ECO:0000256" key="4">
    <source>
        <dbReference type="ARBA" id="ARBA00022723"/>
    </source>
</evidence>
<evidence type="ECO:0000256" key="1">
    <source>
        <dbReference type="ARBA" id="ARBA00000900"/>
    </source>
</evidence>
<evidence type="ECO:0000256" key="6">
    <source>
        <dbReference type="SAM" id="MobiDB-lite"/>
    </source>
</evidence>
<proteinExistence type="inferred from homology"/>
<dbReference type="RefSeq" id="XP_035826168.1">
    <property type="nucleotide sequence ID" value="XM_035970275.1"/>
</dbReference>
<feature type="compositionally biased region" description="Basic and acidic residues" evidence="6">
    <location>
        <begin position="176"/>
        <end position="186"/>
    </location>
</feature>
<dbReference type="Gene3D" id="3.30.40.10">
    <property type="entry name" value="Zinc/RING finger domain, C3HC4 (zinc finger)"/>
    <property type="match status" value="1"/>
</dbReference>
<comment type="subcellular location">
    <subcellularLocation>
        <location evidence="5">Cytoplasm</location>
    </subcellularLocation>
</comment>
<dbReference type="EC" id="2.3.2.27" evidence="5"/>
<dbReference type="PANTHER" id="PTHR12622">
    <property type="entry name" value="DELTEX-RELATED"/>
    <property type="match status" value="1"/>
</dbReference>
<dbReference type="Gene3D" id="3.40.220.10">
    <property type="entry name" value="Leucine Aminopeptidase, subunit E, domain 1"/>
    <property type="match status" value="1"/>
</dbReference>
<name>A0ABM1VUS6_APLCA</name>
<keyword evidence="5" id="KW-0863">Zinc-finger</keyword>
<feature type="compositionally biased region" description="Low complexity" evidence="6">
    <location>
        <begin position="143"/>
        <end position="158"/>
    </location>
</feature>
<accession>A0ABM1VUS6</accession>
<evidence type="ECO:0000259" key="7">
    <source>
        <dbReference type="Pfam" id="PF18102"/>
    </source>
</evidence>
<dbReference type="Proteomes" id="UP000694888">
    <property type="component" value="Unplaced"/>
</dbReference>
<evidence type="ECO:0000256" key="5">
    <source>
        <dbReference type="RuleBase" id="RU367105"/>
    </source>
</evidence>
<dbReference type="InterPro" id="IPR013083">
    <property type="entry name" value="Znf_RING/FYVE/PHD"/>
</dbReference>
<protein>
    <recommendedName>
        <fullName evidence="5">E3 ubiquitin-protein ligase</fullName>
        <ecNumber evidence="5">2.3.2.27</ecNumber>
    </recommendedName>
</protein>
<dbReference type="InterPro" id="IPR039396">
    <property type="entry name" value="Deltex_C"/>
</dbReference>
<comment type="catalytic activity">
    <reaction evidence="1 5">
        <text>S-ubiquitinyl-[E2 ubiquitin-conjugating enzyme]-L-cysteine + [acceptor protein]-L-lysine = [E2 ubiquitin-conjugating enzyme]-L-cysteine + N(6)-ubiquitinyl-[acceptor protein]-L-lysine.</text>
        <dbReference type="EC" id="2.3.2.27"/>
    </reaction>
</comment>
<reference evidence="9" key="1">
    <citation type="submission" date="2025-08" db="UniProtKB">
        <authorList>
            <consortium name="RefSeq"/>
        </authorList>
    </citation>
    <scope>IDENTIFICATION</scope>
</reference>
<feature type="domain" description="Deltex C-terminal" evidence="7">
    <location>
        <begin position="429"/>
        <end position="559"/>
    </location>
</feature>
<keyword evidence="5" id="KW-0862">Zinc</keyword>
<evidence type="ECO:0000313" key="9">
    <source>
        <dbReference type="RefSeq" id="XP_035826168.1"/>
    </source>
</evidence>
<dbReference type="Pfam" id="PF18102">
    <property type="entry name" value="DTC"/>
    <property type="match status" value="1"/>
</dbReference>
<organism evidence="8 9">
    <name type="scientific">Aplysia californica</name>
    <name type="common">California sea hare</name>
    <dbReference type="NCBI Taxonomy" id="6500"/>
    <lineage>
        <taxon>Eukaryota</taxon>
        <taxon>Metazoa</taxon>
        <taxon>Spiralia</taxon>
        <taxon>Lophotrochozoa</taxon>
        <taxon>Mollusca</taxon>
        <taxon>Gastropoda</taxon>
        <taxon>Heterobranchia</taxon>
        <taxon>Euthyneura</taxon>
        <taxon>Tectipleura</taxon>
        <taxon>Aplysiida</taxon>
        <taxon>Aplysioidea</taxon>
        <taxon>Aplysiidae</taxon>
        <taxon>Aplysia</taxon>
    </lineage>
</organism>